<evidence type="ECO:0000259" key="2">
    <source>
        <dbReference type="Pfam" id="PF09137"/>
    </source>
</evidence>
<gene>
    <name evidence="3" type="ORF">HDF12_004215</name>
</gene>
<dbReference type="InterPro" id="IPR012341">
    <property type="entry name" value="6hp_glycosidase-like_sf"/>
</dbReference>
<feature type="domain" description="Glucodextranase N-terminal" evidence="2">
    <location>
        <begin position="17"/>
        <end position="278"/>
    </location>
</feature>
<dbReference type="Pfam" id="PF00723">
    <property type="entry name" value="Glyco_hydro_15"/>
    <property type="match status" value="1"/>
</dbReference>
<dbReference type="InterPro" id="IPR014718">
    <property type="entry name" value="GH-type_carb-bd"/>
</dbReference>
<accession>A0A7Y9T4R8</accession>
<dbReference type="GO" id="GO:0030246">
    <property type="term" value="F:carbohydrate binding"/>
    <property type="evidence" value="ECO:0007669"/>
    <property type="project" value="InterPro"/>
</dbReference>
<evidence type="ECO:0000313" key="4">
    <source>
        <dbReference type="Proteomes" id="UP000534186"/>
    </source>
</evidence>
<dbReference type="Pfam" id="PF09137">
    <property type="entry name" value="Glucodextran_N"/>
    <property type="match status" value="1"/>
</dbReference>
<dbReference type="EC" id="3.2.1.3" evidence="3"/>
<dbReference type="InterPro" id="IPR015220">
    <property type="entry name" value="Glucodextranase_N"/>
</dbReference>
<dbReference type="InterPro" id="IPR011013">
    <property type="entry name" value="Gal_mutarotase_sf_dom"/>
</dbReference>
<dbReference type="Proteomes" id="UP000534186">
    <property type="component" value="Unassembled WGS sequence"/>
</dbReference>
<protein>
    <submittedName>
        <fullName evidence="3">Glucoamylase</fullName>
        <ecNumber evidence="3">3.2.1.3</ecNumber>
    </submittedName>
</protein>
<feature type="domain" description="GH15-like" evidence="1">
    <location>
        <begin position="304"/>
        <end position="687"/>
    </location>
</feature>
<evidence type="ECO:0000259" key="1">
    <source>
        <dbReference type="Pfam" id="PF00723"/>
    </source>
</evidence>
<dbReference type="AlphaFoldDB" id="A0A7Y9T4R8"/>
<keyword evidence="3" id="KW-0326">Glycosidase</keyword>
<dbReference type="PANTHER" id="PTHR31616">
    <property type="entry name" value="TREHALASE"/>
    <property type="match status" value="1"/>
</dbReference>
<proteinExistence type="predicted"/>
<dbReference type="Gene3D" id="1.50.10.10">
    <property type="match status" value="1"/>
</dbReference>
<dbReference type="PANTHER" id="PTHR31616:SF0">
    <property type="entry name" value="GLUCAN 1,4-ALPHA-GLUCOSIDASE"/>
    <property type="match status" value="1"/>
</dbReference>
<dbReference type="GO" id="GO:0004339">
    <property type="term" value="F:glucan 1,4-alpha-glucosidase activity"/>
    <property type="evidence" value="ECO:0007669"/>
    <property type="project" value="UniProtKB-EC"/>
</dbReference>
<dbReference type="EMBL" id="JACCCV010000002">
    <property type="protein sequence ID" value="NYF53816.1"/>
    <property type="molecule type" value="Genomic_DNA"/>
</dbReference>
<comment type="caution">
    <text evidence="3">The sequence shown here is derived from an EMBL/GenBank/DDBJ whole genome shotgun (WGS) entry which is preliminary data.</text>
</comment>
<dbReference type="SUPFAM" id="SSF74650">
    <property type="entry name" value="Galactose mutarotase-like"/>
    <property type="match status" value="1"/>
</dbReference>
<name>A0A7Y9T4R8_9BACT</name>
<sequence length="818" mass="91195">MNDLTASYRWLDDDGAAFGAPGLEPRWTSSEKDAVSTAYAASSRVWFTVSHGTLNEIYYPTIDRPQTRDMELLFSDGETFVHEEKRSFEYDFHYIDAAAPAVRVVASDLDGRYTVTKEFICDPHHPVVLMNVKITGDEDVLSRLKCYALLAPHLNGGGAGNSARSIDVAGQRCLLAWKGETSLAFGADCGFVRSSCGYVGTSDGYQNLVQDMRMSWQFGQALDGNLALMGEIDISQNREFTVAISFGDGHHAAIAQMMQTLASPYELHQKRFVDQWQRVNPPIGLAAVSTDGGRLMRISQNVLLTHEDKTYSGAFIASASVPWGASKGDSDLGGYHLVWTRDMVQTASALLACGRTDTALRALVYLACTQKPDGSFAQNFWIDGTPYWTGIQLDEVAFPIILAWRLWKQDGLGSFDVFPFVERAAAFLVRYAPVTQQERWEEAAGYSPSTLAAVISGLICAADIARSRESVELANYLETYADWIESHLDEWTTTTEGVLHPDVKYHYMRIRPPAKGEPFHDDSLPPGMIRINNREPGERNVFEAREVIDGGFLELVRYGIRRADDPLIVDSLKVVDHCLKIETPFGDSWRRYNHDGYGQKKDGGPYDGSGQGRAWPILTGERGHYELCAGNDFSKYVKAIEQFSSVGGMLPEQVWDYDDIPSRGMYRGRSAGSAQPLVWAHAEYLKLLRSAADGRVFDRIQAVEDRYAVVKEKRSFTNHIEIFEPGRPIRSLYSGHTLRIVDREHFRVVYTYDNWATTLSLESRSVGYSGSFVDIPTGAGQVGKITFTLAWPVEGQQDRWLGRNIDVSIDPVPASTKV</sequence>
<dbReference type="SUPFAM" id="SSF48208">
    <property type="entry name" value="Six-hairpin glycosidases"/>
    <property type="match status" value="1"/>
</dbReference>
<dbReference type="CDD" id="cd07430">
    <property type="entry name" value="GH15_N"/>
    <property type="match status" value="1"/>
</dbReference>
<dbReference type="InterPro" id="IPR011613">
    <property type="entry name" value="GH15-like"/>
</dbReference>
<keyword evidence="3" id="KW-0378">Hydrolase</keyword>
<dbReference type="InterPro" id="IPR008928">
    <property type="entry name" value="6-hairpin_glycosidase_sf"/>
</dbReference>
<organism evidence="3 4">
    <name type="scientific">Tunturiibacter lichenicola</name>
    <dbReference type="NCBI Taxonomy" id="2051959"/>
    <lineage>
        <taxon>Bacteria</taxon>
        <taxon>Pseudomonadati</taxon>
        <taxon>Acidobacteriota</taxon>
        <taxon>Terriglobia</taxon>
        <taxon>Terriglobales</taxon>
        <taxon>Acidobacteriaceae</taxon>
        <taxon>Tunturiibacter</taxon>
    </lineage>
</organism>
<reference evidence="3 4" key="1">
    <citation type="submission" date="2020-07" db="EMBL/GenBank/DDBJ databases">
        <title>Genomic Encyclopedia of Type Strains, Phase IV (KMG-V): Genome sequencing to study the core and pangenomes of soil and plant-associated prokaryotes.</title>
        <authorList>
            <person name="Whitman W."/>
        </authorList>
    </citation>
    <scope>NUCLEOTIDE SEQUENCE [LARGE SCALE GENOMIC DNA]</scope>
    <source>
        <strain evidence="3 4">M8UP30</strain>
    </source>
</reference>
<dbReference type="GO" id="GO:0005975">
    <property type="term" value="P:carbohydrate metabolic process"/>
    <property type="evidence" value="ECO:0007669"/>
    <property type="project" value="InterPro"/>
</dbReference>
<dbReference type="GO" id="GO:0016757">
    <property type="term" value="F:glycosyltransferase activity"/>
    <property type="evidence" value="ECO:0007669"/>
    <property type="project" value="UniProtKB-ARBA"/>
</dbReference>
<dbReference type="Gene3D" id="2.70.98.10">
    <property type="match status" value="1"/>
</dbReference>
<evidence type="ECO:0000313" key="3">
    <source>
        <dbReference type="EMBL" id="NYF53816.1"/>
    </source>
</evidence>